<gene>
    <name evidence="1" type="ORF">GKZ89_13615</name>
</gene>
<dbReference type="RefSeq" id="WP_155112948.1">
    <property type="nucleotide sequence ID" value="NZ_WMIB01000014.1"/>
</dbReference>
<accession>A0A7X2V5Q6</accession>
<keyword evidence="2" id="KW-1185">Reference proteome</keyword>
<name>A0A7X2V5Q6_9BACI</name>
<dbReference type="AlphaFoldDB" id="A0A7X2V5Q6"/>
<protein>
    <submittedName>
        <fullName evidence="1">Uncharacterized protein</fullName>
    </submittedName>
</protein>
<evidence type="ECO:0000313" key="1">
    <source>
        <dbReference type="EMBL" id="MTH54436.1"/>
    </source>
</evidence>
<evidence type="ECO:0000313" key="2">
    <source>
        <dbReference type="Proteomes" id="UP000434639"/>
    </source>
</evidence>
<dbReference type="Proteomes" id="UP000434639">
    <property type="component" value="Unassembled WGS sequence"/>
</dbReference>
<reference evidence="1 2" key="1">
    <citation type="journal article" date="2017" name="Int. J. Syst. Evol. Microbiol.">
        <title>Bacillus mangrovi sp. nov., isolated from a sediment sample from a mangrove forest.</title>
        <authorList>
            <person name="Gupta V."/>
            <person name="Singh P.K."/>
            <person name="Korpole S."/>
            <person name="Tanuku N.R.S."/>
            <person name="Pinnaka A.K."/>
        </authorList>
    </citation>
    <scope>NUCLEOTIDE SEQUENCE [LARGE SCALE GENOMIC DNA]</scope>
    <source>
        <strain evidence="1 2">KCTC 33872</strain>
    </source>
</reference>
<comment type="caution">
    <text evidence="1">The sequence shown here is derived from an EMBL/GenBank/DDBJ whole genome shotgun (WGS) entry which is preliminary data.</text>
</comment>
<sequence length="171" mass="19321">MQKSERRGRFGLRSRYFVKRGRISGCEREIGASETETGCVNVYLMKIAALETGKQLDRSQEPLFVQKSERRGRFGLSGRYFLKRCRILGCEREIGASETETGCVNVYLMKIAALETGKQLTRSQEPLFVPTSERRGCFGLSGRYFVKKGRISGCEWEIGASETEAGFVSDY</sequence>
<proteinExistence type="predicted"/>
<organism evidence="1 2">
    <name type="scientific">Metabacillus mangrovi</name>
    <dbReference type="NCBI Taxonomy" id="1491830"/>
    <lineage>
        <taxon>Bacteria</taxon>
        <taxon>Bacillati</taxon>
        <taxon>Bacillota</taxon>
        <taxon>Bacilli</taxon>
        <taxon>Bacillales</taxon>
        <taxon>Bacillaceae</taxon>
        <taxon>Metabacillus</taxon>
    </lineage>
</organism>
<dbReference type="EMBL" id="WMIB01000014">
    <property type="protein sequence ID" value="MTH54436.1"/>
    <property type="molecule type" value="Genomic_DNA"/>
</dbReference>